<organism evidence="1">
    <name type="scientific">Picea glauca</name>
    <name type="common">White spruce</name>
    <name type="synonym">Pinus glauca</name>
    <dbReference type="NCBI Taxonomy" id="3330"/>
    <lineage>
        <taxon>Eukaryota</taxon>
        <taxon>Viridiplantae</taxon>
        <taxon>Streptophyta</taxon>
        <taxon>Embryophyta</taxon>
        <taxon>Tracheophyta</taxon>
        <taxon>Spermatophyta</taxon>
        <taxon>Pinopsida</taxon>
        <taxon>Pinidae</taxon>
        <taxon>Conifers I</taxon>
        <taxon>Pinales</taxon>
        <taxon>Pinaceae</taxon>
        <taxon>Picea</taxon>
    </lineage>
</organism>
<gene>
    <name evidence="1" type="ORF">ABT39_MTgene1734</name>
    <name evidence="2" type="ORF">ABT39_MTgene4759</name>
</gene>
<dbReference type="EMBL" id="LKAM01000012">
    <property type="protein sequence ID" value="KUM46228.1"/>
    <property type="molecule type" value="Genomic_DNA"/>
</dbReference>
<dbReference type="EMBL" id="LKAM01000005">
    <property type="protein sequence ID" value="KUM48744.1"/>
    <property type="molecule type" value="Genomic_DNA"/>
</dbReference>
<reference evidence="1" key="1">
    <citation type="journal article" date="2015" name="Genome Biol. Evol.">
        <title>Organellar Genomes of White Spruce (Picea glauca): Assembly and Annotation.</title>
        <authorList>
            <person name="Jackman S.D."/>
            <person name="Warren R.L."/>
            <person name="Gibb E.A."/>
            <person name="Vandervalk B.P."/>
            <person name="Mohamadi H."/>
            <person name="Chu J."/>
            <person name="Raymond A."/>
            <person name="Pleasance S."/>
            <person name="Coope R."/>
            <person name="Wildung M.R."/>
            <person name="Ritland C.E."/>
            <person name="Bousquet J."/>
            <person name="Jones S.J."/>
            <person name="Bohlmann J."/>
            <person name="Birol I."/>
        </authorList>
    </citation>
    <scope>NUCLEOTIDE SEQUENCE [LARGE SCALE GENOMIC DNA]</scope>
    <source>
        <tissue evidence="1">Flushing bud</tissue>
    </source>
</reference>
<name>A0A101LW32_PICGL</name>
<dbReference type="AlphaFoldDB" id="A0A101LW32"/>
<evidence type="ECO:0000313" key="2">
    <source>
        <dbReference type="EMBL" id="KUM48744.1"/>
    </source>
</evidence>
<accession>A0A101LW32</accession>
<comment type="caution">
    <text evidence="1">The sequence shown here is derived from an EMBL/GenBank/DDBJ whole genome shotgun (WGS) entry which is preliminary data.</text>
</comment>
<sequence length="78" mass="9108">MNELANSYEPRVGRNNLKHRAVYLPGWDNKSIPDRRTFSLSPDRPKMTGYKICMNGRISHLEGRINWTLKDFSLFPSI</sequence>
<keyword evidence="1" id="KW-0496">Mitochondrion</keyword>
<geneLocation type="mitochondrion" evidence="1"/>
<evidence type="ECO:0000313" key="1">
    <source>
        <dbReference type="EMBL" id="KUM46228.1"/>
    </source>
</evidence>
<proteinExistence type="predicted"/>
<protein>
    <submittedName>
        <fullName evidence="1">Uncharacterized protein</fullName>
    </submittedName>
</protein>